<dbReference type="SUPFAM" id="SSF53850">
    <property type="entry name" value="Periplasmic binding protein-like II"/>
    <property type="match status" value="1"/>
</dbReference>
<dbReference type="CDD" id="cd05466">
    <property type="entry name" value="PBP2_LTTR_substrate"/>
    <property type="match status" value="1"/>
</dbReference>
<dbReference type="EMBL" id="CP050964">
    <property type="protein sequence ID" value="QIX93969.1"/>
    <property type="molecule type" value="Genomic_DNA"/>
</dbReference>
<accession>A0AAP9M703</accession>
<sequence>MDEAGWTIKRIGKLETTLLLVSKLHPYAARKAIAVDELKKETFITLGDDNPTTDYFVQKLCGAYGFKPKQIIKANYFTRISHLKQNDGVVLISAWKNNAVHSNACVKFLDTVLDYYQNM</sequence>
<dbReference type="RefSeq" id="WP_080567054.1">
    <property type="nucleotide sequence ID" value="NZ_CP050964.1"/>
</dbReference>
<evidence type="ECO:0000313" key="2">
    <source>
        <dbReference type="EMBL" id="QIX93969.1"/>
    </source>
</evidence>
<organism evidence="2 3">
    <name type="scientific">Enterocloster clostridioformis</name>
    <dbReference type="NCBI Taxonomy" id="1531"/>
    <lineage>
        <taxon>Bacteria</taxon>
        <taxon>Bacillati</taxon>
        <taxon>Bacillota</taxon>
        <taxon>Clostridia</taxon>
        <taxon>Lachnospirales</taxon>
        <taxon>Lachnospiraceae</taxon>
        <taxon>Enterocloster</taxon>
    </lineage>
</organism>
<dbReference type="AlphaFoldDB" id="A0AAP9M703"/>
<evidence type="ECO:0000259" key="1">
    <source>
        <dbReference type="Pfam" id="PF03466"/>
    </source>
</evidence>
<dbReference type="InterPro" id="IPR005119">
    <property type="entry name" value="LysR_subst-bd"/>
</dbReference>
<dbReference type="Pfam" id="PF03466">
    <property type="entry name" value="LysR_substrate"/>
    <property type="match status" value="1"/>
</dbReference>
<feature type="domain" description="LysR substrate-binding" evidence="1">
    <location>
        <begin position="15"/>
        <end position="95"/>
    </location>
</feature>
<protein>
    <submittedName>
        <fullName evidence="2">LysR family transcriptional regulator substrate-binding protein</fullName>
    </submittedName>
</protein>
<dbReference type="Gene3D" id="3.40.190.290">
    <property type="match status" value="1"/>
</dbReference>
<reference evidence="2 3" key="1">
    <citation type="submission" date="2019-11" db="EMBL/GenBank/DDBJ databases">
        <title>FDA dAtabase for Regulatory Grade micrObial Sequences (FDA-ARGOS): Supporting development and validation of Infectious Disease Dx tests.</title>
        <authorList>
            <person name="Turner S."/>
            <person name="Byrd R."/>
            <person name="Tallon L."/>
            <person name="Sadzewicz L."/>
            <person name="Vavikolanu K."/>
            <person name="Mehta A."/>
            <person name="Aluvathingal J."/>
            <person name="Nadendla S."/>
            <person name="Myers T."/>
            <person name="Yan Y."/>
            <person name="Sichtig H."/>
        </authorList>
    </citation>
    <scope>NUCLEOTIDE SEQUENCE [LARGE SCALE GENOMIC DNA]</scope>
    <source>
        <strain evidence="2 3">FDAARGOS_739</strain>
    </source>
</reference>
<name>A0AAP9M703_9FIRM</name>
<gene>
    <name evidence="2" type="ORF">FOC47_03770</name>
</gene>
<dbReference type="Proteomes" id="UP000501069">
    <property type="component" value="Chromosome"/>
</dbReference>
<proteinExistence type="predicted"/>
<evidence type="ECO:0000313" key="3">
    <source>
        <dbReference type="Proteomes" id="UP000501069"/>
    </source>
</evidence>
<dbReference type="GeneID" id="97122757"/>